<feature type="chain" id="PRO_5004583233" description="DOMON domain-containing protein" evidence="7">
    <location>
        <begin position="23"/>
        <end position="685"/>
    </location>
</feature>
<feature type="transmembrane region" description="Helical" evidence="6">
    <location>
        <begin position="363"/>
        <end position="384"/>
    </location>
</feature>
<feature type="domain" description="DOMON" evidence="8">
    <location>
        <begin position="37"/>
        <end position="159"/>
    </location>
</feature>
<sequence length="685" mass="73154">MRFDTSAAVLLLPLIAADVSICSSPAFTAVPSVALSPSISLRSLVVGDSACFEVTTSAASAQWVALGFAASAKMVNSPVSNAAVLLSSSVPPVVQVYDLRDYVPSQVVLQSNQSSITVARTLVTKDQASFTFQRTLAAATATDVALGTTDPVTVLWAHGDVGFPSYHTARGAARVQLTTSTAATSVFAAASTFVTTRTTIIVAIGCALVMLSGLLVTYVARLKKLPLKTLLPPPSSLHAWGAHLWQPFADLHVGSLVVLSIYAATLVVVVVSLQREFAGASADRIASLVTGHFALVHLMLLLLPVARGQHWTLIFGIGPERALLFHRMLGRLVVLLSIVHLILNARNVRVTSSTPYGTQQVVPLYGFVAFLALTSLGLVALWAIRRHCYEVFLYYHRVAAVVGILFSMLHSHTVAIGMAFPLIIYGLSGLYRLGAYRQCFDATARVTGPSTVTLSLPSTPQTMHWATRMSPGSFFYVNVPSISRLEWHPYSAVATPTSDTIGFCIKAPHANSFGHKVYTAAMENASLAVYVGGPYGRFTVDLASYEHAILICGGIGITPMLNVLNQSRSGSANTRLELHWVVRDPAELLSADDLMFPLAAHNVVAKFYCSTTANDAPGVVCSSSGETVHYTCGKPVLDEIINSQRFLTPQSSVCVVACGPPGLVASAQHYAYAIGLDFHKEVFEF</sequence>
<dbReference type="GeneID" id="19950717"/>
<comment type="subcellular location">
    <subcellularLocation>
        <location evidence="1">Membrane</location>
        <topology evidence="1">Multi-pass membrane protein</topology>
    </subcellularLocation>
</comment>
<evidence type="ECO:0008006" key="12">
    <source>
        <dbReference type="Google" id="ProtNLM"/>
    </source>
</evidence>
<dbReference type="Proteomes" id="UP000030762">
    <property type="component" value="Unassembled WGS sequence"/>
</dbReference>
<dbReference type="CDD" id="cd09631">
    <property type="entry name" value="DOMON_DOH"/>
    <property type="match status" value="1"/>
</dbReference>
<reference evidence="10 11" key="1">
    <citation type="submission" date="2012-04" db="EMBL/GenBank/DDBJ databases">
        <title>The Genome Sequence of Saprolegnia declina VS20.</title>
        <authorList>
            <consortium name="The Broad Institute Genome Sequencing Platform"/>
            <person name="Russ C."/>
            <person name="Nusbaum C."/>
            <person name="Tyler B."/>
            <person name="van West P."/>
            <person name="Dieguez-Uribeondo J."/>
            <person name="de Bruijn I."/>
            <person name="Tripathy S."/>
            <person name="Jiang R."/>
            <person name="Young S.K."/>
            <person name="Zeng Q."/>
            <person name="Gargeya S."/>
            <person name="Fitzgerald M."/>
            <person name="Haas B."/>
            <person name="Abouelleil A."/>
            <person name="Alvarado L."/>
            <person name="Arachchi H.M."/>
            <person name="Berlin A."/>
            <person name="Chapman S.B."/>
            <person name="Goldberg J."/>
            <person name="Griggs A."/>
            <person name="Gujja S."/>
            <person name="Hansen M."/>
            <person name="Howarth C."/>
            <person name="Imamovic A."/>
            <person name="Larimer J."/>
            <person name="McCowen C."/>
            <person name="Montmayeur A."/>
            <person name="Murphy C."/>
            <person name="Neiman D."/>
            <person name="Pearson M."/>
            <person name="Priest M."/>
            <person name="Roberts A."/>
            <person name="Saif S."/>
            <person name="Shea T."/>
            <person name="Sisk P."/>
            <person name="Sykes S."/>
            <person name="Wortman J."/>
            <person name="Nusbaum C."/>
            <person name="Birren B."/>
        </authorList>
    </citation>
    <scope>NUCLEOTIDE SEQUENCE [LARGE SCALE GENOMIC DNA]</scope>
    <source>
        <strain evidence="10 11">VS20</strain>
    </source>
</reference>
<dbReference type="InterPro" id="IPR013121">
    <property type="entry name" value="Fe_red_NAD-bd_6"/>
</dbReference>
<dbReference type="PROSITE" id="PS51384">
    <property type="entry name" value="FAD_FR"/>
    <property type="match status" value="1"/>
</dbReference>
<dbReference type="SFLD" id="SFLDG01168">
    <property type="entry name" value="Ferric_reductase_subgroup_(FRE"/>
    <property type="match status" value="1"/>
</dbReference>
<accession>T0QF67</accession>
<keyword evidence="3 6" id="KW-1133">Transmembrane helix</keyword>
<dbReference type="InterPro" id="IPR039261">
    <property type="entry name" value="FNR_nucleotide-bd"/>
</dbReference>
<dbReference type="SFLD" id="SFLDS00052">
    <property type="entry name" value="Ferric_Reductase_Domain"/>
    <property type="match status" value="1"/>
</dbReference>
<evidence type="ECO:0000256" key="1">
    <source>
        <dbReference type="ARBA" id="ARBA00004141"/>
    </source>
</evidence>
<dbReference type="SUPFAM" id="SSF52343">
    <property type="entry name" value="Ferredoxin reductase-like, C-terminal NADP-linked domain"/>
    <property type="match status" value="1"/>
</dbReference>
<dbReference type="InterPro" id="IPR013130">
    <property type="entry name" value="Fe3_Rdtase_TM_dom"/>
</dbReference>
<protein>
    <recommendedName>
        <fullName evidence="12">DOMON domain-containing protein</fullName>
    </recommendedName>
</protein>
<dbReference type="PANTHER" id="PTHR11972">
    <property type="entry name" value="NADPH OXIDASE"/>
    <property type="match status" value="1"/>
</dbReference>
<dbReference type="AlphaFoldDB" id="T0QF67"/>
<dbReference type="PROSITE" id="PS50836">
    <property type="entry name" value="DOMON"/>
    <property type="match status" value="1"/>
</dbReference>
<evidence type="ECO:0000256" key="3">
    <source>
        <dbReference type="ARBA" id="ARBA00022989"/>
    </source>
</evidence>
<dbReference type="OMA" id="MEQHRIF"/>
<feature type="transmembrane region" description="Helical" evidence="6">
    <location>
        <begin position="253"/>
        <end position="273"/>
    </location>
</feature>
<dbReference type="PANTHER" id="PTHR11972:SF69">
    <property type="entry name" value="FERRIC REDUCTION OXIDASE 6-RELATED"/>
    <property type="match status" value="1"/>
</dbReference>
<organism evidence="10 11">
    <name type="scientific">Saprolegnia diclina (strain VS20)</name>
    <dbReference type="NCBI Taxonomy" id="1156394"/>
    <lineage>
        <taxon>Eukaryota</taxon>
        <taxon>Sar</taxon>
        <taxon>Stramenopiles</taxon>
        <taxon>Oomycota</taxon>
        <taxon>Saprolegniomycetes</taxon>
        <taxon>Saprolegniales</taxon>
        <taxon>Saprolegniaceae</taxon>
        <taxon>Saprolegnia</taxon>
    </lineage>
</organism>
<evidence type="ECO:0000256" key="5">
    <source>
        <dbReference type="ARBA" id="ARBA00023136"/>
    </source>
</evidence>
<dbReference type="OrthoDB" id="167398at2759"/>
<name>T0QF67_SAPDV</name>
<dbReference type="InterPro" id="IPR005018">
    <property type="entry name" value="DOMON_domain"/>
</dbReference>
<dbReference type="RefSeq" id="XP_008614181.1">
    <property type="nucleotide sequence ID" value="XM_008615959.1"/>
</dbReference>
<dbReference type="VEuPathDB" id="FungiDB:SDRG_09990"/>
<dbReference type="CDD" id="cd06186">
    <property type="entry name" value="NOX_Duox_like_FAD_NADP"/>
    <property type="match status" value="1"/>
</dbReference>
<evidence type="ECO:0000256" key="2">
    <source>
        <dbReference type="ARBA" id="ARBA00022692"/>
    </source>
</evidence>
<keyword evidence="2 6" id="KW-0812">Transmembrane</keyword>
<feature type="signal peptide" evidence="7">
    <location>
        <begin position="1"/>
        <end position="22"/>
    </location>
</feature>
<evidence type="ECO:0000256" key="7">
    <source>
        <dbReference type="SAM" id="SignalP"/>
    </source>
</evidence>
<feature type="transmembrane region" description="Helical" evidence="6">
    <location>
        <begin position="415"/>
        <end position="433"/>
    </location>
</feature>
<feature type="transmembrane region" description="Helical" evidence="6">
    <location>
        <begin position="200"/>
        <end position="220"/>
    </location>
</feature>
<evidence type="ECO:0000256" key="6">
    <source>
        <dbReference type="SAM" id="Phobius"/>
    </source>
</evidence>
<dbReference type="GO" id="GO:0005886">
    <property type="term" value="C:plasma membrane"/>
    <property type="evidence" value="ECO:0007669"/>
    <property type="project" value="TreeGrafter"/>
</dbReference>
<dbReference type="InterPro" id="IPR050369">
    <property type="entry name" value="RBOH/FRE"/>
</dbReference>
<dbReference type="InterPro" id="IPR013112">
    <property type="entry name" value="FAD-bd_8"/>
</dbReference>
<dbReference type="PRINTS" id="PR00406">
    <property type="entry name" value="CYTB5RDTASE"/>
</dbReference>
<keyword evidence="7" id="KW-0732">Signal</keyword>
<evidence type="ECO:0000259" key="8">
    <source>
        <dbReference type="PROSITE" id="PS50836"/>
    </source>
</evidence>
<feature type="transmembrane region" description="Helical" evidence="6">
    <location>
        <begin position="285"/>
        <end position="303"/>
    </location>
</feature>
<dbReference type="eggNOG" id="KOG0039">
    <property type="taxonomic scope" value="Eukaryota"/>
</dbReference>
<dbReference type="Gene3D" id="3.40.50.80">
    <property type="entry name" value="Nucleotide-binding domain of ferredoxin-NADP reductase (FNR) module"/>
    <property type="match status" value="1"/>
</dbReference>
<evidence type="ECO:0000313" key="11">
    <source>
        <dbReference type="Proteomes" id="UP000030762"/>
    </source>
</evidence>
<dbReference type="InterPro" id="IPR045266">
    <property type="entry name" value="DOH_DOMON"/>
</dbReference>
<dbReference type="Pfam" id="PF08030">
    <property type="entry name" value="NAD_binding_6"/>
    <property type="match status" value="1"/>
</dbReference>
<dbReference type="EMBL" id="JH767164">
    <property type="protein sequence ID" value="EQC32240.1"/>
    <property type="molecule type" value="Genomic_DNA"/>
</dbReference>
<evidence type="ECO:0000259" key="9">
    <source>
        <dbReference type="PROSITE" id="PS51384"/>
    </source>
</evidence>
<evidence type="ECO:0000313" key="10">
    <source>
        <dbReference type="EMBL" id="EQC32240.1"/>
    </source>
</evidence>
<dbReference type="Pfam" id="PF08022">
    <property type="entry name" value="FAD_binding_8"/>
    <property type="match status" value="1"/>
</dbReference>
<keyword evidence="4" id="KW-0560">Oxidoreductase</keyword>
<dbReference type="GO" id="GO:0016491">
    <property type="term" value="F:oxidoreductase activity"/>
    <property type="evidence" value="ECO:0007669"/>
    <property type="project" value="UniProtKB-KW"/>
</dbReference>
<feature type="domain" description="FAD-binding FR-type" evidence="9">
    <location>
        <begin position="433"/>
        <end position="541"/>
    </location>
</feature>
<proteinExistence type="predicted"/>
<dbReference type="STRING" id="1156394.T0QF67"/>
<keyword evidence="11" id="KW-1185">Reference proteome</keyword>
<dbReference type="InterPro" id="IPR017927">
    <property type="entry name" value="FAD-bd_FR_type"/>
</dbReference>
<feature type="transmembrane region" description="Helical" evidence="6">
    <location>
        <begin position="391"/>
        <end position="409"/>
    </location>
</feature>
<dbReference type="Pfam" id="PF01794">
    <property type="entry name" value="Ferric_reduct"/>
    <property type="match status" value="1"/>
</dbReference>
<evidence type="ECO:0000256" key="4">
    <source>
        <dbReference type="ARBA" id="ARBA00023002"/>
    </source>
</evidence>
<dbReference type="InterPro" id="IPR017938">
    <property type="entry name" value="Riboflavin_synthase-like_b-brl"/>
</dbReference>
<dbReference type="InParanoid" id="T0QF67"/>
<gene>
    <name evidence="10" type="ORF">SDRG_09990</name>
</gene>
<dbReference type="SUPFAM" id="SSF63380">
    <property type="entry name" value="Riboflavin synthase domain-like"/>
    <property type="match status" value="1"/>
</dbReference>
<keyword evidence="5 6" id="KW-0472">Membrane</keyword>